<dbReference type="RefSeq" id="WP_014101974.1">
    <property type="nucleotide sequence ID" value="NC_016026.1"/>
</dbReference>
<name>G2KS68_MICAA</name>
<evidence type="ECO:0000313" key="1">
    <source>
        <dbReference type="EMBL" id="AEP08751.1"/>
    </source>
</evidence>
<dbReference type="STRING" id="856793.MICA_407"/>
<organism evidence="1 2">
    <name type="scientific">Micavibrio aeruginosavorus (strain ARL-13)</name>
    <dbReference type="NCBI Taxonomy" id="856793"/>
    <lineage>
        <taxon>Bacteria</taxon>
        <taxon>Pseudomonadati</taxon>
        <taxon>Bdellovibrionota</taxon>
        <taxon>Bdellovibrionia</taxon>
        <taxon>Bdellovibrionales</taxon>
        <taxon>Pseudobdellovibrionaceae</taxon>
        <taxon>Micavibrio</taxon>
    </lineage>
</organism>
<sequence length="107" mass="12154">MIIVQSVTAHPTQADTLRVTFNCLANEAAPHFMEFDIIYPYMKQGDTTELDLPASLNIKAGDTVLLSKFVEAYTQQDKNWNLAWSIDELPEPSNLHRNMMPPAILKY</sequence>
<keyword evidence="2" id="KW-1185">Reference proteome</keyword>
<dbReference type="OrthoDB" id="9840992at2"/>
<dbReference type="AlphaFoldDB" id="G2KS68"/>
<accession>G2KS68</accession>
<reference evidence="1 2" key="1">
    <citation type="journal article" date="2011" name="BMC Genomics">
        <title>Genomic insights into an obligate epibiotic bacterial predator: Micavibrio aeruginosavorus ARL-13.</title>
        <authorList>
            <person name="Wang Z."/>
            <person name="Kadouri D."/>
            <person name="Wu M."/>
        </authorList>
    </citation>
    <scope>NUCLEOTIDE SEQUENCE [LARGE SCALE GENOMIC DNA]</scope>
    <source>
        <strain evidence="1 2">ARL-13</strain>
    </source>
</reference>
<dbReference type="HOGENOM" id="CLU_2206968_0_0_5"/>
<proteinExistence type="predicted"/>
<gene>
    <name evidence="1" type="ordered locus">MICA_407</name>
</gene>
<protein>
    <submittedName>
        <fullName evidence="1">Uncharacterized protein</fullName>
    </submittedName>
</protein>
<dbReference type="EMBL" id="CP002382">
    <property type="protein sequence ID" value="AEP08751.1"/>
    <property type="molecule type" value="Genomic_DNA"/>
</dbReference>
<dbReference type="Proteomes" id="UP000009286">
    <property type="component" value="Chromosome"/>
</dbReference>
<dbReference type="KEGG" id="mai:MICA_407"/>
<evidence type="ECO:0000313" key="2">
    <source>
        <dbReference type="Proteomes" id="UP000009286"/>
    </source>
</evidence>